<comment type="caution">
    <text evidence="1">The sequence shown here is derived from an EMBL/GenBank/DDBJ whole genome shotgun (WGS) entry which is preliminary data.</text>
</comment>
<dbReference type="Proteomes" id="UP001301216">
    <property type="component" value="Unassembled WGS sequence"/>
</dbReference>
<dbReference type="RefSeq" id="WP_265986082.1">
    <property type="nucleotide sequence ID" value="NZ_JAPHAV010000010.1"/>
</dbReference>
<sequence>MKRPVPFKQADVTRAIKGAIAAGMKVARAEIDQTGKIIVFSPSEDALKPTNELDKWLAENARAS</sequence>
<organism evidence="1 2">
    <name type="scientific">Ochrobactrum chromiisoli</name>
    <dbReference type="NCBI Taxonomy" id="2993941"/>
    <lineage>
        <taxon>Bacteria</taxon>
        <taxon>Pseudomonadati</taxon>
        <taxon>Pseudomonadota</taxon>
        <taxon>Alphaproteobacteria</taxon>
        <taxon>Hyphomicrobiales</taxon>
        <taxon>Brucellaceae</taxon>
        <taxon>Brucella/Ochrobactrum group</taxon>
        <taxon>Ochrobactrum</taxon>
    </lineage>
</organism>
<evidence type="ECO:0000313" key="2">
    <source>
        <dbReference type="Proteomes" id="UP001301216"/>
    </source>
</evidence>
<dbReference type="EMBL" id="JAPHAV010000010">
    <property type="protein sequence ID" value="MCX2698356.1"/>
    <property type="molecule type" value="Genomic_DNA"/>
</dbReference>
<proteinExistence type="predicted"/>
<reference evidence="1 2" key="1">
    <citation type="submission" date="2022-11" db="EMBL/GenBank/DDBJ databases">
        <title>Brucella sp. YY2X, whole genome shotgun sequencing project.</title>
        <authorList>
            <person name="Yang Y."/>
        </authorList>
    </citation>
    <scope>NUCLEOTIDE SEQUENCE [LARGE SCALE GENOMIC DNA]</scope>
    <source>
        <strain evidence="1 2">YY2X</strain>
    </source>
</reference>
<evidence type="ECO:0000313" key="1">
    <source>
        <dbReference type="EMBL" id="MCX2698356.1"/>
    </source>
</evidence>
<gene>
    <name evidence="1" type="ORF">OPR82_16570</name>
</gene>
<protein>
    <submittedName>
        <fullName evidence="1">Uncharacterized protein</fullName>
    </submittedName>
</protein>
<keyword evidence="2" id="KW-1185">Reference proteome</keyword>
<accession>A0ABT3QRX5</accession>
<name>A0ABT3QRX5_9HYPH</name>